<gene>
    <name evidence="6" type="ORF">DLJ58_12840</name>
</gene>
<feature type="compositionally biased region" description="Low complexity" evidence="4">
    <location>
        <begin position="145"/>
        <end position="167"/>
    </location>
</feature>
<organism evidence="6 7">
    <name type="scientific">Micromonospora arida</name>
    <dbReference type="NCBI Taxonomy" id="2203715"/>
    <lineage>
        <taxon>Bacteria</taxon>
        <taxon>Bacillati</taxon>
        <taxon>Actinomycetota</taxon>
        <taxon>Actinomycetes</taxon>
        <taxon>Micromonosporales</taxon>
        <taxon>Micromonosporaceae</taxon>
        <taxon>Micromonospora</taxon>
    </lineage>
</organism>
<evidence type="ECO:0000313" key="6">
    <source>
        <dbReference type="EMBL" id="RQX10040.1"/>
    </source>
</evidence>
<dbReference type="Proteomes" id="UP000266889">
    <property type="component" value="Unassembled WGS sequence"/>
</dbReference>
<evidence type="ECO:0000256" key="2">
    <source>
        <dbReference type="ARBA" id="ARBA00023125"/>
    </source>
</evidence>
<dbReference type="PROSITE" id="PS50949">
    <property type="entry name" value="HTH_GNTR"/>
    <property type="match status" value="1"/>
</dbReference>
<dbReference type="SUPFAM" id="SSF46785">
    <property type="entry name" value="Winged helix' DNA-binding domain"/>
    <property type="match status" value="1"/>
</dbReference>
<evidence type="ECO:0000256" key="3">
    <source>
        <dbReference type="ARBA" id="ARBA00023163"/>
    </source>
</evidence>
<proteinExistence type="predicted"/>
<keyword evidence="7" id="KW-1185">Reference proteome</keyword>
<comment type="caution">
    <text evidence="6">The sequence shown here is derived from an EMBL/GenBank/DDBJ whole genome shotgun (WGS) entry which is preliminary data.</text>
</comment>
<name>A0A3N9XAT6_9ACTN</name>
<keyword evidence="1" id="KW-0805">Transcription regulation</keyword>
<dbReference type="AlphaFoldDB" id="A0A3N9XAT6"/>
<dbReference type="InterPro" id="IPR011711">
    <property type="entry name" value="GntR_C"/>
</dbReference>
<feature type="domain" description="HTH gntR-type" evidence="5">
    <location>
        <begin position="230"/>
        <end position="297"/>
    </location>
</feature>
<feature type="region of interest" description="Disordered" evidence="4">
    <location>
        <begin position="69"/>
        <end position="105"/>
    </location>
</feature>
<keyword evidence="3" id="KW-0804">Transcription</keyword>
<feature type="compositionally biased region" description="Low complexity" evidence="4">
    <location>
        <begin position="69"/>
        <end position="82"/>
    </location>
</feature>
<dbReference type="SMART" id="SM00345">
    <property type="entry name" value="HTH_GNTR"/>
    <property type="match status" value="1"/>
</dbReference>
<dbReference type="Gene3D" id="1.20.120.530">
    <property type="entry name" value="GntR ligand-binding domain-like"/>
    <property type="match status" value="1"/>
</dbReference>
<dbReference type="InterPro" id="IPR000524">
    <property type="entry name" value="Tscrpt_reg_HTH_GntR"/>
</dbReference>
<dbReference type="PANTHER" id="PTHR43537">
    <property type="entry name" value="TRANSCRIPTIONAL REGULATOR, GNTR FAMILY"/>
    <property type="match status" value="1"/>
</dbReference>
<dbReference type="InterPro" id="IPR036388">
    <property type="entry name" value="WH-like_DNA-bd_sf"/>
</dbReference>
<dbReference type="GO" id="GO:0003677">
    <property type="term" value="F:DNA binding"/>
    <property type="evidence" value="ECO:0007669"/>
    <property type="project" value="UniProtKB-KW"/>
</dbReference>
<dbReference type="GO" id="GO:0003700">
    <property type="term" value="F:DNA-binding transcription factor activity"/>
    <property type="evidence" value="ECO:0007669"/>
    <property type="project" value="InterPro"/>
</dbReference>
<dbReference type="EMBL" id="QGSY01000163">
    <property type="protein sequence ID" value="RQX10040.1"/>
    <property type="molecule type" value="Genomic_DNA"/>
</dbReference>
<dbReference type="InterPro" id="IPR008920">
    <property type="entry name" value="TF_FadR/GntR_C"/>
</dbReference>
<feature type="region of interest" description="Disordered" evidence="4">
    <location>
        <begin position="145"/>
        <end position="181"/>
    </location>
</feature>
<evidence type="ECO:0000256" key="1">
    <source>
        <dbReference type="ARBA" id="ARBA00023015"/>
    </source>
</evidence>
<evidence type="ECO:0000259" key="5">
    <source>
        <dbReference type="PROSITE" id="PS50949"/>
    </source>
</evidence>
<feature type="compositionally biased region" description="Polar residues" evidence="4">
    <location>
        <begin position="83"/>
        <end position="93"/>
    </location>
</feature>
<keyword evidence="2" id="KW-0238">DNA-binding</keyword>
<dbReference type="CDD" id="cd07377">
    <property type="entry name" value="WHTH_GntR"/>
    <property type="match status" value="1"/>
</dbReference>
<dbReference type="Pfam" id="PF07729">
    <property type="entry name" value="FCD"/>
    <property type="match status" value="1"/>
</dbReference>
<reference evidence="6 7" key="1">
    <citation type="submission" date="2018-05" db="EMBL/GenBank/DDBJ databases">
        <title>Micromonospora from Atacama Desert.</title>
        <authorList>
            <person name="Carro L."/>
            <person name="Goodfellow M."/>
            <person name="Klenk H.-P."/>
        </authorList>
    </citation>
    <scope>NUCLEOTIDE SEQUENCE [LARGE SCALE GENOMIC DNA]</scope>
    <source>
        <strain evidence="6 7">LB32</strain>
    </source>
</reference>
<dbReference type="SUPFAM" id="SSF48008">
    <property type="entry name" value="GntR ligand-binding domain-like"/>
    <property type="match status" value="1"/>
</dbReference>
<dbReference type="PRINTS" id="PR00035">
    <property type="entry name" value="HTHGNTR"/>
</dbReference>
<dbReference type="PANTHER" id="PTHR43537:SF5">
    <property type="entry name" value="UXU OPERON TRANSCRIPTIONAL REGULATOR"/>
    <property type="match status" value="1"/>
</dbReference>
<evidence type="ECO:0000313" key="7">
    <source>
        <dbReference type="Proteomes" id="UP000266889"/>
    </source>
</evidence>
<evidence type="ECO:0000256" key="4">
    <source>
        <dbReference type="SAM" id="MobiDB-lite"/>
    </source>
</evidence>
<feature type="compositionally biased region" description="Basic residues" evidence="4">
    <location>
        <begin position="168"/>
        <end position="180"/>
    </location>
</feature>
<protein>
    <recommendedName>
        <fullName evidence="5">HTH gntR-type domain-containing protein</fullName>
    </recommendedName>
</protein>
<accession>A0A3N9XAT6</accession>
<dbReference type="Pfam" id="PF00392">
    <property type="entry name" value="GntR"/>
    <property type="match status" value="1"/>
</dbReference>
<dbReference type="Gene3D" id="1.10.10.10">
    <property type="entry name" value="Winged helix-like DNA-binding domain superfamily/Winged helix DNA-binding domain"/>
    <property type="match status" value="1"/>
</dbReference>
<sequence length="442" mass="47870">MGRRLAHGLRAATPAIRLVSVPVRYVEDRPDTPKRWIALLCTPSATADSISSAKWTPASGVCRVTSQTTANTTNTDSSRTSAQVTRRGQTGSSGCAEPTTRAPARTPTMKLTMAQPDVRARSASPRPAESPSRTMLPVITLAKAPPSARKPRASALPVRKVRTTTSACRRRSRRSSRRGATRGWVTRGAVLDTVGHLPGIVLRIHFVRTRSRRGDQVAEDLRDKLGAQHLPLRDQVLGALRTAIIDGDYLPGERLTEDRLAEDFGVSRNPVREALRVAEAEGFVVILPRRGAVVASPSSGTITDMFAVRERLETLAARLAAERATAADVASLRALLDQGREATHRQDLARVAELNSTLHLRILQISGNPWLSSIAKSLYLHVQWIFRLGAAERAPHSWAEHIQLVDAIESGDGDRAERAALDHLDAASAAAYENAEGGYGAH</sequence>
<dbReference type="InterPro" id="IPR036390">
    <property type="entry name" value="WH_DNA-bd_sf"/>
</dbReference>
<dbReference type="SMART" id="SM00895">
    <property type="entry name" value="FCD"/>
    <property type="match status" value="1"/>
</dbReference>